<comment type="caution">
    <text evidence="1">The sequence shown here is derived from an EMBL/GenBank/DDBJ whole genome shotgun (WGS) entry which is preliminary data.</text>
</comment>
<reference evidence="1" key="1">
    <citation type="submission" date="2023-05" db="EMBL/GenBank/DDBJ databases">
        <authorList>
            <person name="Stuckert A."/>
        </authorList>
    </citation>
    <scope>NUCLEOTIDE SEQUENCE</scope>
</reference>
<evidence type="ECO:0000313" key="2">
    <source>
        <dbReference type="Proteomes" id="UP001162483"/>
    </source>
</evidence>
<sequence length="76" mass="8739">MSFTLVVSGKNGSYSGVQWEEYPLHWWSGLKMHFASVARGKEWFLHVWSLGKMVLMLVVSGKMLPLQIAKKNNWCP</sequence>
<protein>
    <submittedName>
        <fullName evidence="1">Uncharacterized protein</fullName>
    </submittedName>
</protein>
<name>A0ABN9DM32_9NEOB</name>
<dbReference type="EMBL" id="CATNWA010014533">
    <property type="protein sequence ID" value="CAI9573004.1"/>
    <property type="molecule type" value="Genomic_DNA"/>
</dbReference>
<keyword evidence="2" id="KW-1185">Reference proteome</keyword>
<accession>A0ABN9DM32</accession>
<proteinExistence type="predicted"/>
<organism evidence="1 2">
    <name type="scientific">Staurois parvus</name>
    <dbReference type="NCBI Taxonomy" id="386267"/>
    <lineage>
        <taxon>Eukaryota</taxon>
        <taxon>Metazoa</taxon>
        <taxon>Chordata</taxon>
        <taxon>Craniata</taxon>
        <taxon>Vertebrata</taxon>
        <taxon>Euteleostomi</taxon>
        <taxon>Amphibia</taxon>
        <taxon>Batrachia</taxon>
        <taxon>Anura</taxon>
        <taxon>Neobatrachia</taxon>
        <taxon>Ranoidea</taxon>
        <taxon>Ranidae</taxon>
        <taxon>Staurois</taxon>
    </lineage>
</organism>
<gene>
    <name evidence="1" type="ORF">SPARVUS_LOCUS7567181</name>
</gene>
<evidence type="ECO:0000313" key="1">
    <source>
        <dbReference type="EMBL" id="CAI9573004.1"/>
    </source>
</evidence>
<dbReference type="Proteomes" id="UP001162483">
    <property type="component" value="Unassembled WGS sequence"/>
</dbReference>